<dbReference type="RefSeq" id="WP_142819278.1">
    <property type="nucleotide sequence ID" value="NZ_CP035503.1"/>
</dbReference>
<dbReference type="InterPro" id="IPR003016">
    <property type="entry name" value="2-oxoA_DH_lipoyl-BS"/>
</dbReference>
<dbReference type="InterPro" id="IPR023213">
    <property type="entry name" value="CAT-like_dom_sf"/>
</dbReference>
<comment type="similarity">
    <text evidence="1 9">Belongs to the 2-oxoacid dehydrogenase family.</text>
</comment>
<dbReference type="InterPro" id="IPR006256">
    <property type="entry name" value="AcTrfase_Pyrv_DH_cplx"/>
</dbReference>
<protein>
    <recommendedName>
        <fullName evidence="9">Acetyltransferase component of pyruvate dehydrogenase complex</fullName>
        <ecNumber evidence="9">2.3.1.12</ecNumber>
    </recommendedName>
</protein>
<dbReference type="GO" id="GO:0045254">
    <property type="term" value="C:pyruvate dehydrogenase complex"/>
    <property type="evidence" value="ECO:0007669"/>
    <property type="project" value="UniProtKB-UniRule"/>
</dbReference>
<comment type="catalytic activity">
    <reaction evidence="8 9">
        <text>N(6)-[(R)-dihydrolipoyl]-L-lysyl-[protein] + acetyl-CoA = N(6)-[(R)-S(8)-acetyldihydrolipoyl]-L-lysyl-[protein] + CoA</text>
        <dbReference type="Rhea" id="RHEA:17017"/>
        <dbReference type="Rhea" id="RHEA-COMP:10475"/>
        <dbReference type="Rhea" id="RHEA-COMP:10478"/>
        <dbReference type="ChEBI" id="CHEBI:57287"/>
        <dbReference type="ChEBI" id="CHEBI:57288"/>
        <dbReference type="ChEBI" id="CHEBI:83100"/>
        <dbReference type="ChEBI" id="CHEBI:83111"/>
        <dbReference type="EC" id="2.3.1.12"/>
    </reaction>
</comment>
<proteinExistence type="inferred from homology"/>
<dbReference type="KEGG" id="rhf:EUB48_11640"/>
<reference evidence="12 13" key="1">
    <citation type="submission" date="2019-01" db="EMBL/GenBank/DDBJ databases">
        <title>Genomic insights into a novel species Rhodoferax sp.</title>
        <authorList>
            <person name="Jin L."/>
        </authorList>
    </citation>
    <scope>NUCLEOTIDE SEQUENCE [LARGE SCALE GENOMIC DNA]</scope>
    <source>
        <strain evidence="12 13">CHu59-6-5</strain>
    </source>
</reference>
<dbReference type="Gene3D" id="2.40.50.100">
    <property type="match status" value="2"/>
</dbReference>
<evidence type="ECO:0000259" key="11">
    <source>
        <dbReference type="PROSITE" id="PS51826"/>
    </source>
</evidence>
<feature type="domain" description="Lipoyl-binding" evidence="10">
    <location>
        <begin position="125"/>
        <end position="199"/>
    </location>
</feature>
<dbReference type="GO" id="GO:0004742">
    <property type="term" value="F:dihydrolipoyllysine-residue acetyltransferase activity"/>
    <property type="evidence" value="ECO:0007669"/>
    <property type="project" value="UniProtKB-UniRule"/>
</dbReference>
<dbReference type="FunFam" id="2.40.50.100:FF:000009">
    <property type="entry name" value="Acetyltransferase component of pyruvate dehydrogenase complex"/>
    <property type="match status" value="2"/>
</dbReference>
<comment type="subunit">
    <text evidence="2 9">Forms a 24-polypeptide structural core with octahedral symmetry.</text>
</comment>
<dbReference type="Proteomes" id="UP000316798">
    <property type="component" value="Chromosome"/>
</dbReference>
<dbReference type="SUPFAM" id="SSF47005">
    <property type="entry name" value="Peripheral subunit-binding domain of 2-oxo acid dehydrogenase complex"/>
    <property type="match status" value="1"/>
</dbReference>
<dbReference type="PANTHER" id="PTHR43178">
    <property type="entry name" value="DIHYDROLIPOAMIDE ACETYLTRANSFERASE COMPONENT OF PYRUVATE DEHYDROGENASE COMPLEX"/>
    <property type="match status" value="1"/>
</dbReference>
<keyword evidence="3 9" id="KW-0808">Transferase</keyword>
<comment type="function">
    <text evidence="7">The pyruvate dehydrogenase complex catalyzes the overall conversion of pyruvate to acetyl-CoA and CO(2). It contains multiple copies of three enzymatic components: pyruvate dehydrogenase (E1), dihydrolipoamide acetyltransferase (E2) and lipoamide dehydrogenase (E3).</text>
</comment>
<dbReference type="SUPFAM" id="SSF51230">
    <property type="entry name" value="Single hybrid motif"/>
    <property type="match status" value="2"/>
</dbReference>
<dbReference type="Gene3D" id="4.10.320.10">
    <property type="entry name" value="E3-binding domain"/>
    <property type="match status" value="1"/>
</dbReference>
<dbReference type="AlphaFoldDB" id="A0A515DBQ1"/>
<evidence type="ECO:0000256" key="3">
    <source>
        <dbReference type="ARBA" id="ARBA00022679"/>
    </source>
</evidence>
<dbReference type="OrthoDB" id="9805770at2"/>
<dbReference type="InterPro" id="IPR036625">
    <property type="entry name" value="E3-bd_dom_sf"/>
</dbReference>
<dbReference type="EC" id="2.3.1.12" evidence="9"/>
<dbReference type="NCBIfam" id="TIGR01348">
    <property type="entry name" value="PDHac_trf_long"/>
    <property type="match status" value="1"/>
</dbReference>
<organism evidence="12 13">
    <name type="scientific">Rhodoferax sediminis</name>
    <dbReference type="NCBI Taxonomy" id="2509614"/>
    <lineage>
        <taxon>Bacteria</taxon>
        <taxon>Pseudomonadati</taxon>
        <taxon>Pseudomonadota</taxon>
        <taxon>Betaproteobacteria</taxon>
        <taxon>Burkholderiales</taxon>
        <taxon>Comamonadaceae</taxon>
        <taxon>Rhodoferax</taxon>
    </lineage>
</organism>
<dbReference type="InterPro" id="IPR050743">
    <property type="entry name" value="2-oxoacid_DH_E2_comp"/>
</dbReference>
<evidence type="ECO:0000256" key="5">
    <source>
        <dbReference type="ARBA" id="ARBA00022823"/>
    </source>
</evidence>
<dbReference type="Gene3D" id="3.30.559.10">
    <property type="entry name" value="Chloramphenicol acetyltransferase-like domain"/>
    <property type="match status" value="1"/>
</dbReference>
<keyword evidence="6 9" id="KW-0012">Acyltransferase</keyword>
<dbReference type="EMBL" id="CP035503">
    <property type="protein sequence ID" value="QDL37851.1"/>
    <property type="molecule type" value="Genomic_DNA"/>
</dbReference>
<dbReference type="GO" id="GO:0005737">
    <property type="term" value="C:cytoplasm"/>
    <property type="evidence" value="ECO:0007669"/>
    <property type="project" value="TreeGrafter"/>
</dbReference>
<dbReference type="SUPFAM" id="SSF52777">
    <property type="entry name" value="CoA-dependent acyltransferases"/>
    <property type="match status" value="1"/>
</dbReference>
<dbReference type="Pfam" id="PF02817">
    <property type="entry name" value="E3_binding"/>
    <property type="match status" value="1"/>
</dbReference>
<dbReference type="PROSITE" id="PS00189">
    <property type="entry name" value="LIPOYL"/>
    <property type="match status" value="2"/>
</dbReference>
<dbReference type="PANTHER" id="PTHR43178:SF2">
    <property type="entry name" value="DIHYDROLIPOYLLYSINE-RESIDUE ACETYLTRANSFERASE COMPONENT OF PYRUVATE DEHYDROGENASE COMPLEX"/>
    <property type="match status" value="1"/>
</dbReference>
<dbReference type="InterPro" id="IPR004167">
    <property type="entry name" value="PSBD"/>
</dbReference>
<evidence type="ECO:0000256" key="8">
    <source>
        <dbReference type="ARBA" id="ARBA00048370"/>
    </source>
</evidence>
<gene>
    <name evidence="12" type="primary">aceF</name>
    <name evidence="12" type="ORF">EUB48_11640</name>
</gene>
<evidence type="ECO:0000256" key="4">
    <source>
        <dbReference type="ARBA" id="ARBA00022737"/>
    </source>
</evidence>
<dbReference type="InterPro" id="IPR011053">
    <property type="entry name" value="Single_hybrid_motif"/>
</dbReference>
<keyword evidence="4" id="KW-0677">Repeat</keyword>
<dbReference type="Pfam" id="PF00364">
    <property type="entry name" value="Biotin_lipoyl"/>
    <property type="match status" value="2"/>
</dbReference>
<dbReference type="CDD" id="cd06849">
    <property type="entry name" value="lipoyl_domain"/>
    <property type="match status" value="2"/>
</dbReference>
<sequence length="564" mass="57997">MSVIEIKVPDIGDFDEVAVIELLVKPGDSVSAEQSLITVESDKASMEIPSSAAGVVKELKVKLGDKVKEGSVLLLLEAEVAGAAAAPAASSSAPVAPSKPAEAPAPQAQAATNVEAAAAPASAGLIEVRVPDIGDFKDVAVIEVMVKAGDSVKVEQSLITVESDKASMEIPSSAAGVIKDLKVKLGDKLNIGDLLAIVQGAAPAAGAAAPAAPAAPASAPAAAAPAAPVATSSVAALAAPAVAVPPHDPTAPQGHLPHASPSVRKFARELGVPLAEVKGSGPKGRITQDDVQGFTRAVMAGAAQTQAQAARAPAGGGDGAALGLIPWPKVDFTKFGPVERRDLSRIKKLSGANLHRNWVMIPHVTNNDEADITELEAFRVATNKENEKSGVKVTMLAFVIKAVVAGLKKFPDFNTSLDGDQLVYKQYYNIGFAADTPNGLVVPVLKDANRKGILQISAEMGELAKKARDGKLGSAEMQGGCLSISSLGGIGGTHFTPIINAPEVAILGLSRGQMKPVWDGKQFVPRLVLPLSLSYDHRVIDGASAARFNAYLGQVLADFRRILL</sequence>
<evidence type="ECO:0000313" key="12">
    <source>
        <dbReference type="EMBL" id="QDL37851.1"/>
    </source>
</evidence>
<dbReference type="PROSITE" id="PS50968">
    <property type="entry name" value="BIOTINYL_LIPOYL"/>
    <property type="match status" value="2"/>
</dbReference>
<evidence type="ECO:0000256" key="6">
    <source>
        <dbReference type="ARBA" id="ARBA00023315"/>
    </source>
</evidence>
<dbReference type="PROSITE" id="PS51826">
    <property type="entry name" value="PSBD"/>
    <property type="match status" value="1"/>
</dbReference>
<dbReference type="GO" id="GO:0006086">
    <property type="term" value="P:pyruvate decarboxylation to acetyl-CoA"/>
    <property type="evidence" value="ECO:0007669"/>
    <property type="project" value="UniProtKB-UniRule"/>
</dbReference>
<keyword evidence="13" id="KW-1185">Reference proteome</keyword>
<feature type="domain" description="Peripheral subunit-binding (PSBD)" evidence="11">
    <location>
        <begin position="258"/>
        <end position="295"/>
    </location>
</feature>
<dbReference type="GO" id="GO:0031405">
    <property type="term" value="F:lipoic acid binding"/>
    <property type="evidence" value="ECO:0007669"/>
    <property type="project" value="TreeGrafter"/>
</dbReference>
<accession>A0A515DBQ1</accession>
<dbReference type="InterPro" id="IPR000089">
    <property type="entry name" value="Biotin_lipoyl"/>
</dbReference>
<comment type="cofactor">
    <cofactor evidence="9">
        <name>(R)-lipoate</name>
        <dbReference type="ChEBI" id="CHEBI:83088"/>
    </cofactor>
    <text evidence="9">Binds 2 lipoyl cofactors covalently.</text>
</comment>
<evidence type="ECO:0000256" key="7">
    <source>
        <dbReference type="ARBA" id="ARBA00025211"/>
    </source>
</evidence>
<dbReference type="InterPro" id="IPR001078">
    <property type="entry name" value="2-oxoacid_DH_actylTfrase"/>
</dbReference>
<dbReference type="Pfam" id="PF00198">
    <property type="entry name" value="2-oxoacid_dh"/>
    <property type="match status" value="1"/>
</dbReference>
<evidence type="ECO:0000256" key="2">
    <source>
        <dbReference type="ARBA" id="ARBA00011484"/>
    </source>
</evidence>
<feature type="domain" description="Lipoyl-binding" evidence="10">
    <location>
        <begin position="3"/>
        <end position="77"/>
    </location>
</feature>
<evidence type="ECO:0000256" key="1">
    <source>
        <dbReference type="ARBA" id="ARBA00007317"/>
    </source>
</evidence>
<evidence type="ECO:0000259" key="10">
    <source>
        <dbReference type="PROSITE" id="PS50968"/>
    </source>
</evidence>
<evidence type="ECO:0000313" key="13">
    <source>
        <dbReference type="Proteomes" id="UP000316798"/>
    </source>
</evidence>
<keyword evidence="5 9" id="KW-0450">Lipoyl</keyword>
<evidence type="ECO:0000256" key="9">
    <source>
        <dbReference type="RuleBase" id="RU361137"/>
    </source>
</evidence>
<name>A0A515DBQ1_9BURK</name>
<dbReference type="FunFam" id="3.30.559.10:FF:000004">
    <property type="entry name" value="Acetyltransferase component of pyruvate dehydrogenase complex"/>
    <property type="match status" value="1"/>
</dbReference>